<proteinExistence type="predicted"/>
<protein>
    <submittedName>
        <fullName evidence="1">Uncharacterized protein</fullName>
    </submittedName>
</protein>
<evidence type="ECO:0000313" key="2">
    <source>
        <dbReference type="Proteomes" id="UP001626550"/>
    </source>
</evidence>
<dbReference type="Proteomes" id="UP001626550">
    <property type="component" value="Unassembled WGS sequence"/>
</dbReference>
<accession>A0ABD2PUI4</accession>
<dbReference type="InterPro" id="IPR035892">
    <property type="entry name" value="C2_domain_sf"/>
</dbReference>
<dbReference type="Gene3D" id="2.60.40.150">
    <property type="entry name" value="C2 domain"/>
    <property type="match status" value="1"/>
</dbReference>
<evidence type="ECO:0000313" key="1">
    <source>
        <dbReference type="EMBL" id="KAL3311115.1"/>
    </source>
</evidence>
<keyword evidence="2" id="KW-1185">Reference proteome</keyword>
<gene>
    <name evidence="1" type="ORF">Ciccas_010311</name>
</gene>
<organism evidence="1 2">
    <name type="scientific">Cichlidogyrus casuarinus</name>
    <dbReference type="NCBI Taxonomy" id="1844966"/>
    <lineage>
        <taxon>Eukaryota</taxon>
        <taxon>Metazoa</taxon>
        <taxon>Spiralia</taxon>
        <taxon>Lophotrochozoa</taxon>
        <taxon>Platyhelminthes</taxon>
        <taxon>Monogenea</taxon>
        <taxon>Monopisthocotylea</taxon>
        <taxon>Dactylogyridea</taxon>
        <taxon>Ancyrocephalidae</taxon>
        <taxon>Cichlidogyrus</taxon>
    </lineage>
</organism>
<dbReference type="AlphaFoldDB" id="A0ABD2PUI4"/>
<comment type="caution">
    <text evidence="1">The sequence shown here is derived from an EMBL/GenBank/DDBJ whole genome shotgun (WGS) entry which is preliminary data.</text>
</comment>
<reference evidence="1 2" key="1">
    <citation type="submission" date="2024-11" db="EMBL/GenBank/DDBJ databases">
        <title>Adaptive evolution of stress response genes in parasites aligns with host niche diversity.</title>
        <authorList>
            <person name="Hahn C."/>
            <person name="Resl P."/>
        </authorList>
    </citation>
    <scope>NUCLEOTIDE SEQUENCE [LARGE SCALE GENOMIC DNA]</scope>
    <source>
        <strain evidence="1">EGGRZ-B1_66</strain>
        <tissue evidence="1">Body</tissue>
    </source>
</reference>
<sequence>MSLIVELQNLYGMGKHEHVFVQAKVRDKKQTSEPVKGSDTLKFDSNKSLVWQLARPLDVTESMELAVYDYSKYAHNSKGKCVLFCLNLNGISDITEKYSSILLNSHANLA</sequence>
<name>A0ABD2PUI4_9PLAT</name>
<dbReference type="EMBL" id="JBJKFK010002432">
    <property type="protein sequence ID" value="KAL3311115.1"/>
    <property type="molecule type" value="Genomic_DNA"/>
</dbReference>